<gene>
    <name evidence="2" type="ORF">IAA62_02745</name>
</gene>
<evidence type="ECO:0000256" key="1">
    <source>
        <dbReference type="SAM" id="Coils"/>
    </source>
</evidence>
<dbReference type="EMBL" id="DVOJ01000010">
    <property type="protein sequence ID" value="HIV01455.1"/>
    <property type="molecule type" value="Genomic_DNA"/>
</dbReference>
<organism evidence="2 3">
    <name type="scientific">Candidatus Caccopulliclostridium gallistercoris</name>
    <dbReference type="NCBI Taxonomy" id="2840719"/>
    <lineage>
        <taxon>Bacteria</taxon>
        <taxon>Bacillati</taxon>
        <taxon>Bacillota</taxon>
        <taxon>Clostridia</taxon>
        <taxon>Candidatus Caccopulliclostridium</taxon>
    </lineage>
</organism>
<feature type="coiled-coil region" evidence="1">
    <location>
        <begin position="97"/>
        <end position="164"/>
    </location>
</feature>
<proteinExistence type="predicted"/>
<dbReference type="AlphaFoldDB" id="A0A9D1NE99"/>
<reference evidence="2" key="1">
    <citation type="submission" date="2020-10" db="EMBL/GenBank/DDBJ databases">
        <authorList>
            <person name="Gilroy R."/>
        </authorList>
    </citation>
    <scope>NUCLEOTIDE SEQUENCE</scope>
    <source>
        <strain evidence="2">CHK186-9395</strain>
    </source>
</reference>
<reference evidence="2" key="2">
    <citation type="journal article" date="2021" name="PeerJ">
        <title>Extensive microbial diversity within the chicken gut microbiome revealed by metagenomics and culture.</title>
        <authorList>
            <person name="Gilroy R."/>
            <person name="Ravi A."/>
            <person name="Getino M."/>
            <person name="Pursley I."/>
            <person name="Horton D.L."/>
            <person name="Alikhan N.F."/>
            <person name="Baker D."/>
            <person name="Gharbi K."/>
            <person name="Hall N."/>
            <person name="Watson M."/>
            <person name="Adriaenssens E.M."/>
            <person name="Foster-Nyarko E."/>
            <person name="Jarju S."/>
            <person name="Secka A."/>
            <person name="Antonio M."/>
            <person name="Oren A."/>
            <person name="Chaudhuri R.R."/>
            <person name="La Ragione R."/>
            <person name="Hildebrand F."/>
            <person name="Pallen M.J."/>
        </authorList>
    </citation>
    <scope>NUCLEOTIDE SEQUENCE</scope>
    <source>
        <strain evidence="2">CHK186-9395</strain>
    </source>
</reference>
<protein>
    <submittedName>
        <fullName evidence="2">Uncharacterized protein</fullName>
    </submittedName>
</protein>
<evidence type="ECO:0000313" key="2">
    <source>
        <dbReference type="EMBL" id="HIV01455.1"/>
    </source>
</evidence>
<sequence length="576" mass="67098">MADEFDIAEIENRASQEFEDRRKKELISRVRARDYILLRGIESKSEIEKLINGNPNKLNIILRNRYLDKTFIERLASCLKTPHRIFFEVHDEFNVDCTFNEKQTKKLEENIKLLQKKGCSTYFYNKLYRHQYTCKEIIEANRKLQAWENLIKNAKINGKEISNKAKYLLAYLTVSSFFSYSAESAKNSAVESRGIINVLTGDKIVCVGYVNVLAELLNKSGIPALPLSVQLGDSEEFHEMCLIYINDGEERGFILSDPTSQSLLYSFIPMQDIDKLFLNKLNFLHVNNSVLGNTKLEDFINACTGISKRDEEILRRYLQNRIESRENLAERAQNFAYSNNKEKIKIILRVIANDALKNKPFSNKTFIRNCLGYNNFTIFREDVKKVAAKFKDLSFNEIIESTANYLLVNKLSPLSFTVFNVDNCLKELSGNVNFTENVLYEVLESSLKLSKREEKSLYNALILSAINYALEEQKDKNGYRLNLQAENYFLNRLKNIFSNKDKDFKKSDLYSSEKLAILELFKESDDVIYKNYLKSNYKDYFKNYKKTLKNNKKFENISNLVKNLVTNSFKSEDKEK</sequence>
<accession>A0A9D1NE99</accession>
<dbReference type="Proteomes" id="UP000886861">
    <property type="component" value="Unassembled WGS sequence"/>
</dbReference>
<comment type="caution">
    <text evidence="2">The sequence shown here is derived from an EMBL/GenBank/DDBJ whole genome shotgun (WGS) entry which is preliminary data.</text>
</comment>
<name>A0A9D1NE99_9FIRM</name>
<keyword evidence="1" id="KW-0175">Coiled coil</keyword>
<evidence type="ECO:0000313" key="3">
    <source>
        <dbReference type="Proteomes" id="UP000886861"/>
    </source>
</evidence>